<feature type="transmembrane region" description="Helical" evidence="6">
    <location>
        <begin position="124"/>
        <end position="144"/>
    </location>
</feature>
<evidence type="ECO:0000313" key="8">
    <source>
        <dbReference type="EMBL" id="MQM12289.1"/>
    </source>
</evidence>
<reference evidence="8" key="1">
    <citation type="submission" date="2017-07" db="EMBL/GenBank/DDBJ databases">
        <title>Taro Niue Genome Assembly and Annotation.</title>
        <authorList>
            <person name="Atibalentja N."/>
            <person name="Keating K."/>
            <person name="Fields C.J."/>
        </authorList>
    </citation>
    <scope>NUCLEOTIDE SEQUENCE</scope>
    <source>
        <strain evidence="8">Niue_2</strain>
        <tissue evidence="8">Leaf</tissue>
    </source>
</reference>
<sequence>MGTEGGQQRHKVNLASGRGFGASLTSSLKETFFPDDPFRRFKNLSAPGRAWGTLQYYIPILEWGPKYSLGNLRYDALAGLTIASLAIPQGISYARLANLPPIIGLYSSFVPPLIYAIFGSSKNMAVGTVAAASLLLASIIEGAVSATEDPVLYVNLFYTAALFTGILQAALGFFRLGILVDFLSRSTIIGFMGGTATIIIMQQLKGMLGMRHFTTKTDVISVAKAVIKGRDEVGPLKRGLNPLSIGLLNFDSKYLKTTLTAGVVTGILALAEGIAVGRSFAIIKNDQIDGNKEMIAYGMMNIAGSLTSCYLTTGPFSKTAVNVNAGCKTPMSNVVMSLCMMLVLLFLAPLFQYTPLVGLSAIIITAMVGLIEYEEMYHIFKVDKFDFVICMTAFFGVVLLSMDIGLMLSVGIAILRALIYMARPNPCKLGHVSGTTMYRDIEQYVNVSVVPGILIIQAGSPIYFANSGYLRERIFRWIEEEIEGDQGKGSNELQHVILDMGGVASIDKPGIEMLQEVQKTLDKREIKLAIVNPRMKVVEKLAASRFIEKLGTEWIFLSINDAQRHQVNLTSGRGFRASLKETFFPDDPFRRFKNRSAKGRAWGALQYYVPILEWGPKYSLRDLRYDILAGITIASLAIPQGISYARLANLPPIMGLCTFVPPLIYAIFGSSKNMAVGTVAAASLLLASIIEGAVSASEDPILYVSLFYTAALFTGILQAALGLFRLGILVDFLSRSTIIGFMGGTATIIIMQQLKGMLGMRHFTTKTDVISVAKAVIKGRDEWQWQSFVLGVCFLCFLFLTRYIKAKKPKLFWVSAMSPFVVVVLGGLFAFLTHGDKHGIPTVKFIHPFLSPTIYTDAMITVGPLKKGLNPLSIGQLNFESKYLKTTLRAGVITGILALAEGIAVGRSFAILKNDQIDGNKEMIAYGMMNIVGSMTSCYLTTGPFSKTAVNVNAGCKTPMSNVVMSICMMLVLLFLAPLFQYTPLVALSAIIITAMVGLIEYHEMYHIFKVDKFDFCICISAFLGVVLTSMDIGLLLSVGISIIRALLYMARPNPCKLGRVPGTTMYRDIDQYANLSLAPGILIIQAGSPIYFANSSYLRERILRWIEEDVEWSDQLGPEHELHYIILDMG</sequence>
<feature type="transmembrane region" description="Helical" evidence="6">
    <location>
        <begin position="156"/>
        <end position="176"/>
    </location>
</feature>
<organism evidence="8 9">
    <name type="scientific">Colocasia esculenta</name>
    <name type="common">Wild taro</name>
    <name type="synonym">Arum esculentum</name>
    <dbReference type="NCBI Taxonomy" id="4460"/>
    <lineage>
        <taxon>Eukaryota</taxon>
        <taxon>Viridiplantae</taxon>
        <taxon>Streptophyta</taxon>
        <taxon>Embryophyta</taxon>
        <taxon>Tracheophyta</taxon>
        <taxon>Spermatophyta</taxon>
        <taxon>Magnoliopsida</taxon>
        <taxon>Liliopsida</taxon>
        <taxon>Araceae</taxon>
        <taxon>Aroideae</taxon>
        <taxon>Colocasieae</taxon>
        <taxon>Colocasia</taxon>
    </lineage>
</organism>
<feature type="transmembrane region" description="Helical" evidence="6">
    <location>
        <begin position="736"/>
        <end position="754"/>
    </location>
</feature>
<feature type="domain" description="STAS" evidence="7">
    <location>
        <begin position="443"/>
        <end position="566"/>
    </location>
</feature>
<feature type="transmembrane region" description="Helical" evidence="6">
    <location>
        <begin position="650"/>
        <end position="668"/>
    </location>
</feature>
<keyword evidence="3 6" id="KW-0812">Transmembrane</keyword>
<feature type="transmembrane region" description="Helical" evidence="6">
    <location>
        <begin position="886"/>
        <end position="911"/>
    </location>
</feature>
<feature type="transmembrane region" description="Helical" evidence="6">
    <location>
        <begin position="986"/>
        <end position="1002"/>
    </location>
</feature>
<feature type="transmembrane region" description="Helical" evidence="6">
    <location>
        <begin position="444"/>
        <end position="466"/>
    </location>
</feature>
<feature type="transmembrane region" description="Helical" evidence="6">
    <location>
        <begin position="923"/>
        <end position="942"/>
    </location>
</feature>
<dbReference type="Proteomes" id="UP000652761">
    <property type="component" value="Unassembled WGS sequence"/>
</dbReference>
<feature type="transmembrane region" description="Helical" evidence="6">
    <location>
        <begin position="99"/>
        <end position="118"/>
    </location>
</feature>
<dbReference type="NCBIfam" id="TIGR00815">
    <property type="entry name" value="sulP"/>
    <property type="match status" value="1"/>
</dbReference>
<gene>
    <name evidence="8" type="ORF">Taro_045207</name>
</gene>
<dbReference type="InterPro" id="IPR011547">
    <property type="entry name" value="SLC26A/SulP_dom"/>
</dbReference>
<proteinExistence type="predicted"/>
<evidence type="ECO:0000259" key="7">
    <source>
        <dbReference type="PROSITE" id="PS50801"/>
    </source>
</evidence>
<dbReference type="Pfam" id="PF01740">
    <property type="entry name" value="STAS"/>
    <property type="match status" value="2"/>
</dbReference>
<dbReference type="InterPro" id="IPR001902">
    <property type="entry name" value="SLC26A/SulP_fam"/>
</dbReference>
<keyword evidence="9" id="KW-1185">Reference proteome</keyword>
<dbReference type="Gene3D" id="3.30.750.24">
    <property type="entry name" value="STAS domain"/>
    <property type="match status" value="2"/>
</dbReference>
<dbReference type="Pfam" id="PF00916">
    <property type="entry name" value="Sulfate_transp"/>
    <property type="match status" value="3"/>
</dbReference>
<keyword evidence="5 6" id="KW-0472">Membrane</keyword>
<evidence type="ECO:0000256" key="2">
    <source>
        <dbReference type="ARBA" id="ARBA00022448"/>
    </source>
</evidence>
<protein>
    <recommendedName>
        <fullName evidence="7">STAS domain-containing protein</fullName>
    </recommendedName>
</protein>
<feature type="transmembrane region" description="Helical" evidence="6">
    <location>
        <begin position="701"/>
        <end position="724"/>
    </location>
</feature>
<feature type="transmembrane region" description="Helical" evidence="6">
    <location>
        <begin position="811"/>
        <end position="833"/>
    </location>
</feature>
<evidence type="ECO:0000256" key="5">
    <source>
        <dbReference type="ARBA" id="ARBA00023136"/>
    </source>
</evidence>
<name>A0A843WQM2_COLES</name>
<dbReference type="InterPro" id="IPR036513">
    <property type="entry name" value="STAS_dom_sf"/>
</dbReference>
<dbReference type="AlphaFoldDB" id="A0A843WQM2"/>
<dbReference type="GO" id="GO:0008271">
    <property type="term" value="F:secondary active sulfate transmembrane transporter activity"/>
    <property type="evidence" value="ECO:0007669"/>
    <property type="project" value="InterPro"/>
</dbReference>
<dbReference type="InterPro" id="IPR018045">
    <property type="entry name" value="S04_transporter_CS"/>
</dbReference>
<feature type="transmembrane region" description="Helical" evidence="6">
    <location>
        <begin position="295"/>
        <end position="313"/>
    </location>
</feature>
<dbReference type="SUPFAM" id="SSF52091">
    <property type="entry name" value="SpoIIaa-like"/>
    <property type="match status" value="1"/>
</dbReference>
<dbReference type="CDD" id="cd07042">
    <property type="entry name" value="STAS_SulP_like_sulfate_transporter"/>
    <property type="match status" value="1"/>
</dbReference>
<comment type="subcellular location">
    <subcellularLocation>
        <location evidence="1">Membrane</location>
        <topology evidence="1">Multi-pass membrane protein</topology>
    </subcellularLocation>
</comment>
<feature type="transmembrane region" description="Helical" evidence="6">
    <location>
        <begin position="385"/>
        <end position="415"/>
    </location>
</feature>
<evidence type="ECO:0000256" key="3">
    <source>
        <dbReference type="ARBA" id="ARBA00022692"/>
    </source>
</evidence>
<feature type="non-terminal residue" evidence="8">
    <location>
        <position position="1"/>
    </location>
</feature>
<keyword evidence="4 6" id="KW-1133">Transmembrane helix</keyword>
<keyword evidence="2" id="KW-0813">Transport</keyword>
<feature type="transmembrane region" description="Helical" evidence="6">
    <location>
        <begin position="1014"/>
        <end position="1044"/>
    </location>
</feature>
<dbReference type="PANTHER" id="PTHR11814">
    <property type="entry name" value="SULFATE TRANSPORTER"/>
    <property type="match status" value="1"/>
</dbReference>
<dbReference type="EMBL" id="NMUH01005262">
    <property type="protein sequence ID" value="MQM12289.1"/>
    <property type="molecule type" value="Genomic_DNA"/>
</dbReference>
<dbReference type="PROSITE" id="PS01130">
    <property type="entry name" value="SLC26A"/>
    <property type="match status" value="1"/>
</dbReference>
<dbReference type="PROSITE" id="PS50801">
    <property type="entry name" value="STAS"/>
    <property type="match status" value="2"/>
</dbReference>
<dbReference type="GO" id="GO:0016020">
    <property type="term" value="C:membrane"/>
    <property type="evidence" value="ECO:0007669"/>
    <property type="project" value="UniProtKB-SubCell"/>
</dbReference>
<evidence type="ECO:0000256" key="6">
    <source>
        <dbReference type="SAM" id="Phobius"/>
    </source>
</evidence>
<feature type="transmembrane region" description="Helical" evidence="6">
    <location>
        <begin position="785"/>
        <end position="804"/>
    </location>
</feature>
<feature type="domain" description="STAS" evidence="7">
    <location>
        <begin position="1072"/>
        <end position="1131"/>
    </location>
</feature>
<feature type="transmembrane region" description="Helical" evidence="6">
    <location>
        <begin position="357"/>
        <end position="373"/>
    </location>
</feature>
<feature type="transmembrane region" description="Helical" evidence="6">
    <location>
        <begin position="182"/>
        <end position="201"/>
    </location>
</feature>
<evidence type="ECO:0000256" key="1">
    <source>
        <dbReference type="ARBA" id="ARBA00004141"/>
    </source>
</evidence>
<dbReference type="OrthoDB" id="288203at2759"/>
<feature type="transmembrane region" description="Helical" evidence="6">
    <location>
        <begin position="259"/>
        <end position="283"/>
    </location>
</feature>
<dbReference type="InterPro" id="IPR002645">
    <property type="entry name" value="STAS_dom"/>
</dbReference>
<dbReference type="FunFam" id="3.30.750.24:FF:000002">
    <property type="entry name" value="Sulfate transporter 31"/>
    <property type="match status" value="1"/>
</dbReference>
<evidence type="ECO:0000256" key="4">
    <source>
        <dbReference type="ARBA" id="ARBA00022989"/>
    </source>
</evidence>
<feature type="transmembrane region" description="Helical" evidence="6">
    <location>
        <begin position="675"/>
        <end position="695"/>
    </location>
</feature>
<comment type="caution">
    <text evidence="8">The sequence shown here is derived from an EMBL/GenBank/DDBJ whole genome shotgun (WGS) entry which is preliminary data.</text>
</comment>
<feature type="transmembrane region" description="Helical" evidence="6">
    <location>
        <begin position="963"/>
        <end position="980"/>
    </location>
</feature>
<feature type="transmembrane region" description="Helical" evidence="6">
    <location>
        <begin position="334"/>
        <end position="351"/>
    </location>
</feature>
<accession>A0A843WQM2</accession>
<evidence type="ECO:0000313" key="9">
    <source>
        <dbReference type="Proteomes" id="UP000652761"/>
    </source>
</evidence>